<protein>
    <submittedName>
        <fullName evidence="2">Uncharacterized protein</fullName>
    </submittedName>
</protein>
<reference evidence="2" key="1">
    <citation type="submission" date="2020-08" db="EMBL/GenBank/DDBJ databases">
        <title>Multicomponent nature underlies the extraordinary mechanical properties of spider dragline silk.</title>
        <authorList>
            <person name="Kono N."/>
            <person name="Nakamura H."/>
            <person name="Mori M."/>
            <person name="Yoshida Y."/>
            <person name="Ohtoshi R."/>
            <person name="Malay A.D."/>
            <person name="Moran D.A.P."/>
            <person name="Tomita M."/>
            <person name="Numata K."/>
            <person name="Arakawa K."/>
        </authorList>
    </citation>
    <scope>NUCLEOTIDE SEQUENCE</scope>
</reference>
<sequence length="90" mass="10211">MVNKNRTLPHSERSSATGSPKRVGRPFTQGQSFFHIAHHRTNLHLVSFFFSVKSRNSPLTTVGRKRRLSIKTATHTSHSDCPRAFKQPIT</sequence>
<dbReference type="EMBL" id="BMAV01027421">
    <property type="protein sequence ID" value="GFS59226.1"/>
    <property type="molecule type" value="Genomic_DNA"/>
</dbReference>
<dbReference type="AlphaFoldDB" id="A0A8X6JU16"/>
<name>A0A8X6JU16_9ARAC</name>
<organism evidence="2 3">
    <name type="scientific">Trichonephila inaurata madagascariensis</name>
    <dbReference type="NCBI Taxonomy" id="2747483"/>
    <lineage>
        <taxon>Eukaryota</taxon>
        <taxon>Metazoa</taxon>
        <taxon>Ecdysozoa</taxon>
        <taxon>Arthropoda</taxon>
        <taxon>Chelicerata</taxon>
        <taxon>Arachnida</taxon>
        <taxon>Araneae</taxon>
        <taxon>Araneomorphae</taxon>
        <taxon>Entelegynae</taxon>
        <taxon>Araneoidea</taxon>
        <taxon>Nephilidae</taxon>
        <taxon>Trichonephila</taxon>
        <taxon>Trichonephila inaurata</taxon>
    </lineage>
</organism>
<dbReference type="Proteomes" id="UP000886998">
    <property type="component" value="Unassembled WGS sequence"/>
</dbReference>
<keyword evidence="3" id="KW-1185">Reference proteome</keyword>
<gene>
    <name evidence="2" type="ORF">TNIN_468711</name>
</gene>
<evidence type="ECO:0000313" key="3">
    <source>
        <dbReference type="Proteomes" id="UP000886998"/>
    </source>
</evidence>
<evidence type="ECO:0000313" key="2">
    <source>
        <dbReference type="EMBL" id="GFS59226.1"/>
    </source>
</evidence>
<comment type="caution">
    <text evidence="2">The sequence shown here is derived from an EMBL/GenBank/DDBJ whole genome shotgun (WGS) entry which is preliminary data.</text>
</comment>
<proteinExistence type="predicted"/>
<feature type="compositionally biased region" description="Polar residues" evidence="1">
    <location>
        <begin position="1"/>
        <end position="18"/>
    </location>
</feature>
<accession>A0A8X6JU16</accession>
<evidence type="ECO:0000256" key="1">
    <source>
        <dbReference type="SAM" id="MobiDB-lite"/>
    </source>
</evidence>
<feature type="region of interest" description="Disordered" evidence="1">
    <location>
        <begin position="1"/>
        <end position="27"/>
    </location>
</feature>